<protein>
    <submittedName>
        <fullName evidence="1">Uncharacterized protein</fullName>
    </submittedName>
</protein>
<organism evidence="1 2">
    <name type="scientific">Heliobacterium mobile</name>
    <name type="common">Heliobacillus mobilis</name>
    <dbReference type="NCBI Taxonomy" id="28064"/>
    <lineage>
        <taxon>Bacteria</taxon>
        <taxon>Bacillati</taxon>
        <taxon>Bacillota</taxon>
        <taxon>Clostridia</taxon>
        <taxon>Eubacteriales</taxon>
        <taxon>Heliobacteriaceae</taxon>
        <taxon>Heliobacterium</taxon>
    </lineage>
</organism>
<gene>
    <name evidence="1" type="ORF">GJ688_19690</name>
</gene>
<dbReference type="AlphaFoldDB" id="A0A6I3SPU0"/>
<sequence length="80" mass="9353">MIDWLEERRQKRRAEVKSILIKEQAHSEKTADKIEEFLLRVNSAGIEVPSEIQDPINETLMFYKGSAEACRKDLKRINAH</sequence>
<comment type="caution">
    <text evidence="1">The sequence shown here is derived from an EMBL/GenBank/DDBJ whole genome shotgun (WGS) entry which is preliminary data.</text>
</comment>
<evidence type="ECO:0000313" key="1">
    <source>
        <dbReference type="EMBL" id="MTV51083.1"/>
    </source>
</evidence>
<name>A0A6I3SPU0_HELMO</name>
<keyword evidence="2" id="KW-1185">Reference proteome</keyword>
<evidence type="ECO:0000313" key="2">
    <source>
        <dbReference type="Proteomes" id="UP000430670"/>
    </source>
</evidence>
<dbReference type="Proteomes" id="UP000430670">
    <property type="component" value="Unassembled WGS sequence"/>
</dbReference>
<accession>A0A6I3SPU0</accession>
<dbReference type="EMBL" id="WNKU01000087">
    <property type="protein sequence ID" value="MTV51083.1"/>
    <property type="molecule type" value="Genomic_DNA"/>
</dbReference>
<reference evidence="1 2" key="1">
    <citation type="submission" date="2019-11" db="EMBL/GenBank/DDBJ databases">
        <title>Whole-genome sequence of a the green, strictly anaerobic photosynthetic bacterium Heliobacillus mobilis DSM 6151.</title>
        <authorList>
            <person name="Kyndt J.A."/>
            <person name="Meyer T.E."/>
        </authorList>
    </citation>
    <scope>NUCLEOTIDE SEQUENCE [LARGE SCALE GENOMIC DNA]</scope>
    <source>
        <strain evidence="1 2">DSM 6151</strain>
    </source>
</reference>
<dbReference type="RefSeq" id="WP_155478161.1">
    <property type="nucleotide sequence ID" value="NZ_WNKU01000087.1"/>
</dbReference>
<proteinExistence type="predicted"/>